<evidence type="ECO:0000259" key="7">
    <source>
        <dbReference type="PROSITE" id="PS51918"/>
    </source>
</evidence>
<name>A0A3D9B0L2_9FLAO</name>
<dbReference type="SFLD" id="SFLDS00029">
    <property type="entry name" value="Radical_SAM"/>
    <property type="match status" value="1"/>
</dbReference>
<reference evidence="8 9" key="1">
    <citation type="submission" date="2018-06" db="EMBL/GenBank/DDBJ databases">
        <title>Novel Chryseobacterium species.</title>
        <authorList>
            <person name="Newman J."/>
            <person name="Hugo C."/>
            <person name="Oosthuizen L."/>
            <person name="Charimba G."/>
        </authorList>
    </citation>
    <scope>NUCLEOTIDE SEQUENCE [LARGE SCALE GENOMIC DNA]</scope>
    <source>
        <strain evidence="8 9">7_F195</strain>
    </source>
</reference>
<dbReference type="InterPro" id="IPR023867">
    <property type="entry name" value="Sulphatase_maturase_rSAM"/>
</dbReference>
<dbReference type="OrthoDB" id="9808591at2"/>
<dbReference type="SUPFAM" id="SSF102114">
    <property type="entry name" value="Radical SAM enzymes"/>
    <property type="match status" value="1"/>
</dbReference>
<evidence type="ECO:0000256" key="2">
    <source>
        <dbReference type="ARBA" id="ARBA00022485"/>
    </source>
</evidence>
<dbReference type="Gene3D" id="3.20.20.70">
    <property type="entry name" value="Aldolase class I"/>
    <property type="match status" value="1"/>
</dbReference>
<dbReference type="InterPro" id="IPR000385">
    <property type="entry name" value="MoaA_NifB_PqqE_Fe-S-bd_CS"/>
</dbReference>
<dbReference type="PANTHER" id="PTHR43273:SF8">
    <property type="entry name" value="RADICAL SAM DOMAIN PROTEIN"/>
    <property type="match status" value="1"/>
</dbReference>
<dbReference type="SFLD" id="SFLDG01386">
    <property type="entry name" value="main_SPASM_domain-containing"/>
    <property type="match status" value="1"/>
</dbReference>
<evidence type="ECO:0000256" key="5">
    <source>
        <dbReference type="ARBA" id="ARBA00023004"/>
    </source>
</evidence>
<dbReference type="EMBL" id="QNVV01000010">
    <property type="protein sequence ID" value="REC47049.1"/>
    <property type="molecule type" value="Genomic_DNA"/>
</dbReference>
<evidence type="ECO:0000256" key="6">
    <source>
        <dbReference type="ARBA" id="ARBA00023014"/>
    </source>
</evidence>
<dbReference type="PANTHER" id="PTHR43273">
    <property type="entry name" value="ANAEROBIC SULFATASE-MATURATING ENZYME HOMOLOG ASLB-RELATED"/>
    <property type="match status" value="1"/>
</dbReference>
<dbReference type="CDD" id="cd01335">
    <property type="entry name" value="Radical_SAM"/>
    <property type="match status" value="1"/>
</dbReference>
<keyword evidence="9" id="KW-1185">Reference proteome</keyword>
<evidence type="ECO:0000256" key="3">
    <source>
        <dbReference type="ARBA" id="ARBA00022691"/>
    </source>
</evidence>
<keyword evidence="2" id="KW-0004">4Fe-4S</keyword>
<gene>
    <name evidence="8" type="ORF">DRF67_12605</name>
</gene>
<dbReference type="Pfam" id="PF04055">
    <property type="entry name" value="Radical_SAM"/>
    <property type="match status" value="1"/>
</dbReference>
<dbReference type="GO" id="GO:0051539">
    <property type="term" value="F:4 iron, 4 sulfur cluster binding"/>
    <property type="evidence" value="ECO:0007669"/>
    <property type="project" value="UniProtKB-KW"/>
</dbReference>
<comment type="caution">
    <text evidence="8">The sequence shown here is derived from an EMBL/GenBank/DDBJ whole genome shotgun (WGS) entry which is preliminary data.</text>
</comment>
<evidence type="ECO:0000256" key="1">
    <source>
        <dbReference type="ARBA" id="ARBA00001966"/>
    </source>
</evidence>
<dbReference type="SFLD" id="SFLDG01384">
    <property type="entry name" value="thioether_bond_formation_requi"/>
    <property type="match status" value="1"/>
</dbReference>
<keyword evidence="4" id="KW-0479">Metal-binding</keyword>
<keyword evidence="5" id="KW-0408">Iron</keyword>
<evidence type="ECO:0000256" key="4">
    <source>
        <dbReference type="ARBA" id="ARBA00022723"/>
    </source>
</evidence>
<evidence type="ECO:0000313" key="9">
    <source>
        <dbReference type="Proteomes" id="UP000256257"/>
    </source>
</evidence>
<dbReference type="PROSITE" id="PS51918">
    <property type="entry name" value="RADICAL_SAM"/>
    <property type="match status" value="1"/>
</dbReference>
<accession>A0A3D9B0L2</accession>
<dbReference type="GO" id="GO:0046872">
    <property type="term" value="F:metal ion binding"/>
    <property type="evidence" value="ECO:0007669"/>
    <property type="project" value="UniProtKB-KW"/>
</dbReference>
<dbReference type="GO" id="GO:0016491">
    <property type="term" value="F:oxidoreductase activity"/>
    <property type="evidence" value="ECO:0007669"/>
    <property type="project" value="InterPro"/>
</dbReference>
<proteinExistence type="predicted"/>
<feature type="domain" description="Radical SAM core" evidence="7">
    <location>
        <begin position="13"/>
        <end position="258"/>
    </location>
</feature>
<protein>
    <recommendedName>
        <fullName evidence="7">Radical SAM core domain-containing protein</fullName>
    </recommendedName>
</protein>
<dbReference type="SFLD" id="SFLDG01067">
    <property type="entry name" value="SPASM/twitch_domain_containing"/>
    <property type="match status" value="1"/>
</dbReference>
<comment type="cofactor">
    <cofactor evidence="1">
        <name>[4Fe-4S] cluster</name>
        <dbReference type="ChEBI" id="CHEBI:49883"/>
    </cofactor>
</comment>
<keyword evidence="6" id="KW-0411">Iron-sulfur</keyword>
<dbReference type="AlphaFoldDB" id="A0A3D9B0L2"/>
<organism evidence="8 9">
    <name type="scientific">Chryseobacterium pennipullorum</name>
    <dbReference type="NCBI Taxonomy" id="2258963"/>
    <lineage>
        <taxon>Bacteria</taxon>
        <taxon>Pseudomonadati</taxon>
        <taxon>Bacteroidota</taxon>
        <taxon>Flavobacteriia</taxon>
        <taxon>Flavobacteriales</taxon>
        <taxon>Weeksellaceae</taxon>
        <taxon>Chryseobacterium group</taxon>
        <taxon>Chryseobacterium</taxon>
    </lineage>
</organism>
<evidence type="ECO:0000313" key="8">
    <source>
        <dbReference type="EMBL" id="REC47049.1"/>
    </source>
</evidence>
<dbReference type="PROSITE" id="PS01305">
    <property type="entry name" value="MOAA_NIFB_PQQE"/>
    <property type="match status" value="1"/>
</dbReference>
<dbReference type="InterPro" id="IPR058240">
    <property type="entry name" value="rSAM_sf"/>
</dbReference>
<dbReference type="InterPro" id="IPR007197">
    <property type="entry name" value="rSAM"/>
</dbReference>
<sequence>MIIKQFIIVPFLKTTMKSIDSVIKIASRCNINCKYCYMYNMGDSSYRMQPKYMTLETVKNLAIKAKEYCTLKNVKAFHFIFHGGEPLLTKIEYFQKILDTIKEHLYPEIYPVFSIQTNATLITDEWAFFIKKNKINIGISLDGDKSVNDENRIDHRGHGTYDRVIKGINVLKKHDINVSILSVINVNSDPVATYNHLKYLGIDSVDFLIPDHNYDNAPATIKHDLTYKREETPYADWLLKIFDLWFMEEKPIDIRFFRYSLIVFLGGNISFDYIGTDTNDVFVIETNGDIEPVDSLKICGENFTKTNRNVNQTSFSEATKTPIIDLYIHSKNKDKQCVQCQKCPIFEICGGGFIPHRYHSGNGFDNPSIYCSDLIKLFTYIQNTLLNQLDIKEKENMEYLDTKKIKSVLDTVYN</sequence>
<dbReference type="SFLD" id="SFLDG01072">
    <property type="entry name" value="dehydrogenase_like"/>
    <property type="match status" value="1"/>
</dbReference>
<dbReference type="Proteomes" id="UP000256257">
    <property type="component" value="Unassembled WGS sequence"/>
</dbReference>
<dbReference type="InterPro" id="IPR013785">
    <property type="entry name" value="Aldolase_TIM"/>
</dbReference>
<keyword evidence="3" id="KW-0949">S-adenosyl-L-methionine</keyword>